<dbReference type="InterPro" id="IPR009683">
    <property type="entry name" value="Extensin-like_C"/>
</dbReference>
<accession>A0ABQ2HW12</accession>
<dbReference type="PROSITE" id="PS51318">
    <property type="entry name" value="TAT"/>
    <property type="match status" value="1"/>
</dbReference>
<evidence type="ECO:0000313" key="5">
    <source>
        <dbReference type="Proteomes" id="UP000623461"/>
    </source>
</evidence>
<evidence type="ECO:0000256" key="1">
    <source>
        <dbReference type="SAM" id="MobiDB-lite"/>
    </source>
</evidence>
<evidence type="ECO:0000256" key="2">
    <source>
        <dbReference type="SAM" id="Phobius"/>
    </source>
</evidence>
<sequence>MSQQPRERETTTPPVTGGDRAGLSRRRLLTLGAVGAVGVVAAGGAYAVSRGPGLPSLPQLPGLVEPSPPELRIDPQPVDFADLAARRRIGSAAYVYEVTGRAATYYVTEPFGARLDRWLALHRRHVGQAPDEIRSYGAWVRGSSTSWHSSGEAIDIARLRADGRDLTSLRHDQWRDAPATELKRRLSLYWRTAAGLHHEFADVLTYLFDAAHDNHIHVDLGRFGPEQPRLIRRSDAQVQAVQAMCRHVWGRTDVQITGDFDDVTRDATTQILEKAGGPGELADSREAWQAFMVATMEHA</sequence>
<reference evidence="5" key="1">
    <citation type="journal article" date="2019" name="Int. J. Syst. Evol. Microbiol.">
        <title>The Global Catalogue of Microorganisms (GCM) 10K type strain sequencing project: providing services to taxonomists for standard genome sequencing and annotation.</title>
        <authorList>
            <consortium name="The Broad Institute Genomics Platform"/>
            <consortium name="The Broad Institute Genome Sequencing Center for Infectious Disease"/>
            <person name="Wu L."/>
            <person name="Ma J."/>
        </authorList>
    </citation>
    <scope>NUCLEOTIDE SEQUENCE [LARGE SCALE GENOMIC DNA]</scope>
    <source>
        <strain evidence="5">JCM 1365</strain>
    </source>
</reference>
<comment type="caution">
    <text evidence="4">The sequence shown here is derived from an EMBL/GenBank/DDBJ whole genome shotgun (WGS) entry which is preliminary data.</text>
</comment>
<organism evidence="4 5">
    <name type="scientific">Terrabacter tumescens</name>
    <dbReference type="NCBI Taxonomy" id="60443"/>
    <lineage>
        <taxon>Bacteria</taxon>
        <taxon>Bacillati</taxon>
        <taxon>Actinomycetota</taxon>
        <taxon>Actinomycetes</taxon>
        <taxon>Micrococcales</taxon>
        <taxon>Intrasporangiaceae</taxon>
        <taxon>Terrabacter</taxon>
    </lineage>
</organism>
<gene>
    <name evidence="4" type="ORF">GCM10009721_17520</name>
</gene>
<keyword evidence="2" id="KW-0472">Membrane</keyword>
<proteinExistence type="predicted"/>
<dbReference type="InterPro" id="IPR006311">
    <property type="entry name" value="TAT_signal"/>
</dbReference>
<protein>
    <recommendedName>
        <fullName evidence="3">Extensin-like C-terminal domain-containing protein</fullName>
    </recommendedName>
</protein>
<dbReference type="Proteomes" id="UP000623461">
    <property type="component" value="Unassembled WGS sequence"/>
</dbReference>
<keyword evidence="2" id="KW-0812">Transmembrane</keyword>
<dbReference type="RefSeq" id="WP_052358330.1">
    <property type="nucleotide sequence ID" value="NZ_BMNZ01000003.1"/>
</dbReference>
<dbReference type="EMBL" id="BMNZ01000003">
    <property type="protein sequence ID" value="GGM92371.1"/>
    <property type="molecule type" value="Genomic_DNA"/>
</dbReference>
<feature type="domain" description="Extensin-like C-terminal" evidence="3">
    <location>
        <begin position="141"/>
        <end position="221"/>
    </location>
</feature>
<evidence type="ECO:0000259" key="3">
    <source>
        <dbReference type="Pfam" id="PF06904"/>
    </source>
</evidence>
<keyword evidence="2" id="KW-1133">Transmembrane helix</keyword>
<feature type="region of interest" description="Disordered" evidence="1">
    <location>
        <begin position="1"/>
        <end position="23"/>
    </location>
</feature>
<evidence type="ECO:0000313" key="4">
    <source>
        <dbReference type="EMBL" id="GGM92371.1"/>
    </source>
</evidence>
<feature type="compositionally biased region" description="Basic and acidic residues" evidence="1">
    <location>
        <begin position="1"/>
        <end position="10"/>
    </location>
</feature>
<keyword evidence="5" id="KW-1185">Reference proteome</keyword>
<name>A0ABQ2HW12_9MICO</name>
<dbReference type="Pfam" id="PF06904">
    <property type="entry name" value="Extensin-like_C"/>
    <property type="match status" value="1"/>
</dbReference>
<feature type="transmembrane region" description="Helical" evidence="2">
    <location>
        <begin position="28"/>
        <end position="48"/>
    </location>
</feature>